<gene>
    <name evidence="3" type="ORF">LDX50_09110</name>
    <name evidence="4" type="ORF">LDX50_15080</name>
    <name evidence="5" type="ORF">LDX50_20800</name>
</gene>
<dbReference type="SUPFAM" id="SSF55031">
    <property type="entry name" value="Bacterial exopeptidase dimerisation domain"/>
    <property type="match status" value="1"/>
</dbReference>
<dbReference type="AlphaFoldDB" id="A0A9X1KYP3"/>
<dbReference type="Pfam" id="PF01546">
    <property type="entry name" value="Peptidase_M20"/>
    <property type="match status" value="1"/>
</dbReference>
<dbReference type="GO" id="GO:0005737">
    <property type="term" value="C:cytoplasm"/>
    <property type="evidence" value="ECO:0007669"/>
    <property type="project" value="TreeGrafter"/>
</dbReference>
<dbReference type="NCBIfam" id="TIGR01891">
    <property type="entry name" value="amidohydrolases"/>
    <property type="match status" value="1"/>
</dbReference>
<dbReference type="EMBL" id="JAIXNE010000003">
    <property type="protein sequence ID" value="MCA6076204.1"/>
    <property type="molecule type" value="Genomic_DNA"/>
</dbReference>
<proteinExistence type="predicted"/>
<sequence length="479" mass="51438">MKSFLIIVLCISVTCTTLAQKPKAVEAMKNETAASIQSDYDTYKELALEIWDYAELGYKENQSSALLARTLEENGFAVETGVAGMPTSFVATYGSGSPVIGVLAEYDALPGISQDNTPTRSPVDGKSNGQACGHHLFGAAAVATGIAIKQHLESGKLKGTIRVYGTPAEEGGNGKSYMVRAGLFNDVDAVLHWHPWDKTGVIGTSTLANKTAKFRFHGIASHAAVAPENGRSALDGVEAMNAMVNMMREHVPQESRIHYVITSGGEAPNVVPEYAEVFYYVRHPKKDVVQSIFERIVKAAEGAALGTETSMDYEIISGSHDLLINNTLAENMNTNLQRVGGVIYSEEDKNFAKTLQESFLKKAPDVSDAAQIYPTGSLPLSGSTDVGDVSYMVPTVGLLIATWVPGTSPHSWQAVACGGTDIGIKGMMVAAKTMALTAIDLFTQPKLLVDAKEEFIEAKGDYVYKALLGDRQPPLDYRD</sequence>
<protein>
    <submittedName>
        <fullName evidence="4">Amidohydrolase</fullName>
    </submittedName>
</protein>
<feature type="chain" id="PRO_5041155380" evidence="2">
    <location>
        <begin position="20"/>
        <end position="479"/>
    </location>
</feature>
<dbReference type="EMBL" id="JAIXNE010000002">
    <property type="protein sequence ID" value="MCA6075027.1"/>
    <property type="molecule type" value="Genomic_DNA"/>
</dbReference>
<dbReference type="PANTHER" id="PTHR30575">
    <property type="entry name" value="PEPTIDASE M20"/>
    <property type="match status" value="1"/>
</dbReference>
<evidence type="ECO:0000256" key="2">
    <source>
        <dbReference type="SAM" id="SignalP"/>
    </source>
</evidence>
<dbReference type="FunFam" id="3.30.70.360:FF:000004">
    <property type="entry name" value="Peptidase M20 domain-containing protein 2"/>
    <property type="match status" value="1"/>
</dbReference>
<dbReference type="PIRSF" id="PIRSF037227">
    <property type="entry name" value="Aminobenzoyl-glu_utiliz_pB"/>
    <property type="match status" value="1"/>
</dbReference>
<comment type="caution">
    <text evidence="4">The sequence shown here is derived from an EMBL/GenBank/DDBJ whole genome shotgun (WGS) entry which is preliminary data.</text>
</comment>
<dbReference type="SUPFAM" id="SSF53187">
    <property type="entry name" value="Zn-dependent exopeptidases"/>
    <property type="match status" value="1"/>
</dbReference>
<name>A0A9X1KYP3_9BACT</name>
<dbReference type="PANTHER" id="PTHR30575:SF0">
    <property type="entry name" value="XAA-ARG DIPEPTIDASE"/>
    <property type="match status" value="1"/>
</dbReference>
<dbReference type="GO" id="GO:0016805">
    <property type="term" value="F:dipeptidase activity"/>
    <property type="evidence" value="ECO:0007669"/>
    <property type="project" value="TreeGrafter"/>
</dbReference>
<feature type="signal peptide" evidence="2">
    <location>
        <begin position="1"/>
        <end position="19"/>
    </location>
</feature>
<evidence type="ECO:0000313" key="3">
    <source>
        <dbReference type="EMBL" id="MCA6075027.1"/>
    </source>
</evidence>
<dbReference type="InterPro" id="IPR052030">
    <property type="entry name" value="Peptidase_M20/M20A_hydrolases"/>
</dbReference>
<dbReference type="InterPro" id="IPR017439">
    <property type="entry name" value="Amidohydrolase"/>
</dbReference>
<dbReference type="Proteomes" id="UP001139409">
    <property type="component" value="Unassembled WGS sequence"/>
</dbReference>
<dbReference type="RefSeq" id="WP_225698133.1">
    <property type="nucleotide sequence ID" value="NZ_JAIXNE010000002.1"/>
</dbReference>
<organism evidence="4 6">
    <name type="scientific">Fulvivirga sedimenti</name>
    <dbReference type="NCBI Taxonomy" id="2879465"/>
    <lineage>
        <taxon>Bacteria</taxon>
        <taxon>Pseudomonadati</taxon>
        <taxon>Bacteroidota</taxon>
        <taxon>Cytophagia</taxon>
        <taxon>Cytophagales</taxon>
        <taxon>Fulvivirgaceae</taxon>
        <taxon>Fulvivirga</taxon>
    </lineage>
</organism>
<dbReference type="EMBL" id="JAIXNE010000004">
    <property type="protein sequence ID" value="MCA6077332.1"/>
    <property type="molecule type" value="Genomic_DNA"/>
</dbReference>
<keyword evidence="6" id="KW-1185">Reference proteome</keyword>
<dbReference type="InterPro" id="IPR036264">
    <property type="entry name" value="Bact_exopeptidase_dim_dom"/>
</dbReference>
<reference evidence="4" key="1">
    <citation type="submission" date="2021-09" db="EMBL/GenBank/DDBJ databases">
        <title>Fulvivirga sp. isolated from coastal sediment.</title>
        <authorList>
            <person name="Yu H."/>
        </authorList>
    </citation>
    <scope>NUCLEOTIDE SEQUENCE</scope>
    <source>
        <strain evidence="4">1062</strain>
    </source>
</reference>
<evidence type="ECO:0000313" key="4">
    <source>
        <dbReference type="EMBL" id="MCA6076204.1"/>
    </source>
</evidence>
<dbReference type="GO" id="GO:0071713">
    <property type="term" value="F:para-aminobenzoyl-glutamate hydrolase activity"/>
    <property type="evidence" value="ECO:0007669"/>
    <property type="project" value="TreeGrafter"/>
</dbReference>
<keyword evidence="1" id="KW-0378">Hydrolase</keyword>
<dbReference type="GO" id="GO:0046657">
    <property type="term" value="P:folic acid catabolic process"/>
    <property type="evidence" value="ECO:0007669"/>
    <property type="project" value="TreeGrafter"/>
</dbReference>
<dbReference type="InterPro" id="IPR002933">
    <property type="entry name" value="Peptidase_M20"/>
</dbReference>
<dbReference type="Gene3D" id="3.40.630.10">
    <property type="entry name" value="Zn peptidases"/>
    <property type="match status" value="1"/>
</dbReference>
<evidence type="ECO:0000256" key="1">
    <source>
        <dbReference type="ARBA" id="ARBA00022801"/>
    </source>
</evidence>
<accession>A0A9X1KYP3</accession>
<evidence type="ECO:0000313" key="6">
    <source>
        <dbReference type="Proteomes" id="UP001139409"/>
    </source>
</evidence>
<evidence type="ECO:0000313" key="5">
    <source>
        <dbReference type="EMBL" id="MCA6077332.1"/>
    </source>
</evidence>
<keyword evidence="2" id="KW-0732">Signal</keyword>
<dbReference type="InterPro" id="IPR017145">
    <property type="entry name" value="Aminobenzoyl-glu_utiliz_pB"/>
</dbReference>
<dbReference type="Gene3D" id="3.30.70.360">
    <property type="match status" value="1"/>
</dbReference>